<feature type="region of interest" description="Disordered" evidence="1">
    <location>
        <begin position="33"/>
        <end position="81"/>
    </location>
</feature>
<protein>
    <submittedName>
        <fullName evidence="2">Uncharacterized protein</fullName>
    </submittedName>
</protein>
<dbReference type="InterPro" id="IPR021109">
    <property type="entry name" value="Peptidase_aspartic_dom_sf"/>
</dbReference>
<evidence type="ECO:0000256" key="1">
    <source>
        <dbReference type="SAM" id="MobiDB-lite"/>
    </source>
</evidence>
<keyword evidence="3" id="KW-1185">Reference proteome</keyword>
<feature type="compositionally biased region" description="Acidic residues" evidence="1">
    <location>
        <begin position="61"/>
        <end position="81"/>
    </location>
</feature>
<dbReference type="Gene3D" id="2.40.70.10">
    <property type="entry name" value="Acid Proteases"/>
    <property type="match status" value="1"/>
</dbReference>
<evidence type="ECO:0000313" key="3">
    <source>
        <dbReference type="Proteomes" id="UP001341840"/>
    </source>
</evidence>
<comment type="caution">
    <text evidence="2">The sequence shown here is derived from an EMBL/GenBank/DDBJ whole genome shotgun (WGS) entry which is preliminary data.</text>
</comment>
<feature type="region of interest" description="Disordered" evidence="1">
    <location>
        <begin position="97"/>
        <end position="124"/>
    </location>
</feature>
<accession>A0ABU6ZCI9</accession>
<evidence type="ECO:0000313" key="2">
    <source>
        <dbReference type="EMBL" id="MED6219725.1"/>
    </source>
</evidence>
<sequence>GINALQHKKKKRGVDISDIGKKKYTLYDLIAQLADSDDEESEVESEGGYSDEFEENRVGGEEENEEGSDEDDDESEEEEKNEDWLYDLLVELYEAQEREKGSGDSQSEEESDVEDEIEEVETDDEHDKIFFVATLFNNKKVKEEIPAKCEDPGLCLVTCKIKHAIVRECLCDPGACSSMMSYELYKFLGLGPLTKTSCTLAKYGASDLCPELTNSIGSPLSPGQTCCHQVPKHMCHVAVVNLVRSRNCHYASRGVGRIALRD</sequence>
<feature type="compositionally biased region" description="Acidic residues" evidence="1">
    <location>
        <begin position="106"/>
        <end position="124"/>
    </location>
</feature>
<reference evidence="2 3" key="1">
    <citation type="journal article" date="2023" name="Plants (Basel)">
        <title>Bridging the Gap: Combining Genomics and Transcriptomics Approaches to Understand Stylosanthes scabra, an Orphan Legume from the Brazilian Caatinga.</title>
        <authorList>
            <person name="Ferreira-Neto J.R.C."/>
            <person name="da Silva M.D."/>
            <person name="Binneck E."/>
            <person name="de Melo N.F."/>
            <person name="da Silva R.H."/>
            <person name="de Melo A.L.T.M."/>
            <person name="Pandolfi V."/>
            <person name="Bustamante F.O."/>
            <person name="Brasileiro-Vidal A.C."/>
            <person name="Benko-Iseppon A.M."/>
        </authorList>
    </citation>
    <scope>NUCLEOTIDE SEQUENCE [LARGE SCALE GENOMIC DNA]</scope>
    <source>
        <tissue evidence="2">Leaves</tissue>
    </source>
</reference>
<dbReference type="Proteomes" id="UP001341840">
    <property type="component" value="Unassembled WGS sequence"/>
</dbReference>
<name>A0ABU6ZCI9_9FABA</name>
<proteinExistence type="predicted"/>
<feature type="non-terminal residue" evidence="2">
    <location>
        <position position="1"/>
    </location>
</feature>
<feature type="compositionally biased region" description="Acidic residues" evidence="1">
    <location>
        <begin position="35"/>
        <end position="54"/>
    </location>
</feature>
<organism evidence="2 3">
    <name type="scientific">Stylosanthes scabra</name>
    <dbReference type="NCBI Taxonomy" id="79078"/>
    <lineage>
        <taxon>Eukaryota</taxon>
        <taxon>Viridiplantae</taxon>
        <taxon>Streptophyta</taxon>
        <taxon>Embryophyta</taxon>
        <taxon>Tracheophyta</taxon>
        <taxon>Spermatophyta</taxon>
        <taxon>Magnoliopsida</taxon>
        <taxon>eudicotyledons</taxon>
        <taxon>Gunneridae</taxon>
        <taxon>Pentapetalae</taxon>
        <taxon>rosids</taxon>
        <taxon>fabids</taxon>
        <taxon>Fabales</taxon>
        <taxon>Fabaceae</taxon>
        <taxon>Papilionoideae</taxon>
        <taxon>50 kb inversion clade</taxon>
        <taxon>dalbergioids sensu lato</taxon>
        <taxon>Dalbergieae</taxon>
        <taxon>Pterocarpus clade</taxon>
        <taxon>Stylosanthes</taxon>
    </lineage>
</organism>
<gene>
    <name evidence="2" type="ORF">PIB30_038462</name>
</gene>
<dbReference type="EMBL" id="JASCZI010272059">
    <property type="protein sequence ID" value="MED6219725.1"/>
    <property type="molecule type" value="Genomic_DNA"/>
</dbReference>